<sequence length="58" mass="6279">MLYQENSHGNKGGSSSKMKNYIGGMILTYTEKEATDSCEDASVRTKQEVSCGIATVQT</sequence>
<accession>A0A392U2L4</accession>
<proteinExistence type="predicted"/>
<name>A0A392U2L4_9FABA</name>
<feature type="non-terminal residue" evidence="1">
    <location>
        <position position="58"/>
    </location>
</feature>
<comment type="caution">
    <text evidence="1">The sequence shown here is derived from an EMBL/GenBank/DDBJ whole genome shotgun (WGS) entry which is preliminary data.</text>
</comment>
<keyword evidence="2" id="KW-1185">Reference proteome</keyword>
<evidence type="ECO:0000313" key="1">
    <source>
        <dbReference type="EMBL" id="MCI67683.1"/>
    </source>
</evidence>
<organism evidence="1 2">
    <name type="scientific">Trifolium medium</name>
    <dbReference type="NCBI Taxonomy" id="97028"/>
    <lineage>
        <taxon>Eukaryota</taxon>
        <taxon>Viridiplantae</taxon>
        <taxon>Streptophyta</taxon>
        <taxon>Embryophyta</taxon>
        <taxon>Tracheophyta</taxon>
        <taxon>Spermatophyta</taxon>
        <taxon>Magnoliopsida</taxon>
        <taxon>eudicotyledons</taxon>
        <taxon>Gunneridae</taxon>
        <taxon>Pentapetalae</taxon>
        <taxon>rosids</taxon>
        <taxon>fabids</taxon>
        <taxon>Fabales</taxon>
        <taxon>Fabaceae</taxon>
        <taxon>Papilionoideae</taxon>
        <taxon>50 kb inversion clade</taxon>
        <taxon>NPAAA clade</taxon>
        <taxon>Hologalegina</taxon>
        <taxon>IRL clade</taxon>
        <taxon>Trifolieae</taxon>
        <taxon>Trifolium</taxon>
    </lineage>
</organism>
<dbReference type="Proteomes" id="UP000265520">
    <property type="component" value="Unassembled WGS sequence"/>
</dbReference>
<evidence type="ECO:0000313" key="2">
    <source>
        <dbReference type="Proteomes" id="UP000265520"/>
    </source>
</evidence>
<reference evidence="1 2" key="1">
    <citation type="journal article" date="2018" name="Front. Plant Sci.">
        <title>Red Clover (Trifolium pratense) and Zigzag Clover (T. medium) - A Picture of Genomic Similarities and Differences.</title>
        <authorList>
            <person name="Dluhosova J."/>
            <person name="Istvanek J."/>
            <person name="Nedelnik J."/>
            <person name="Repkova J."/>
        </authorList>
    </citation>
    <scope>NUCLEOTIDE SEQUENCE [LARGE SCALE GENOMIC DNA]</scope>
    <source>
        <strain evidence="2">cv. 10/8</strain>
        <tissue evidence="1">Leaf</tissue>
    </source>
</reference>
<protein>
    <submittedName>
        <fullName evidence="1">Uncharacterized protein</fullName>
    </submittedName>
</protein>
<dbReference type="EMBL" id="LXQA010721620">
    <property type="protein sequence ID" value="MCI67683.1"/>
    <property type="molecule type" value="Genomic_DNA"/>
</dbReference>
<dbReference type="AlphaFoldDB" id="A0A392U2L4"/>